<dbReference type="STRING" id="290397.Adeh_2330"/>
<feature type="domain" description="AbiJ N-terminal" evidence="1">
    <location>
        <begin position="27"/>
        <end position="114"/>
    </location>
</feature>
<accession>Q2IKC4</accession>
<organism evidence="2 3">
    <name type="scientific">Anaeromyxobacter dehalogenans (strain 2CP-C)</name>
    <dbReference type="NCBI Taxonomy" id="290397"/>
    <lineage>
        <taxon>Bacteria</taxon>
        <taxon>Pseudomonadati</taxon>
        <taxon>Myxococcota</taxon>
        <taxon>Myxococcia</taxon>
        <taxon>Myxococcales</taxon>
        <taxon>Cystobacterineae</taxon>
        <taxon>Anaeromyxobacteraceae</taxon>
        <taxon>Anaeromyxobacter</taxon>
    </lineage>
</organism>
<proteinExistence type="predicted"/>
<evidence type="ECO:0000313" key="2">
    <source>
        <dbReference type="EMBL" id="ABC82100.1"/>
    </source>
</evidence>
<dbReference type="Proteomes" id="UP000001935">
    <property type="component" value="Chromosome"/>
</dbReference>
<gene>
    <name evidence="2" type="ordered locus">Adeh_2330</name>
</gene>
<name>Q2IKC4_ANADE</name>
<sequence>MAPSIRARSAGRDETEFDFMMTDPLALAKRLIALRARIVATFNAGNWEEVGLLSGQSKIITGHDRLLRSLSWHDEDYEGNVLTVLRRISDRDVRALDVIEEYLNEKFPGEEKTEYVSAKPSERKITFAPNVFQIPDGSVESDLVAVMMPFSPEFKPVYEAMKRACTANSLRSMRVDDMWQDSVIVQDIFSLIFRAQVVVVDFSRKNPNVMYETGIAHTLGKHVVPIAQTIDDVPFDMRHHRTLLYLANGEGLQQLERELAAKLKQFGGGGPPIINLGFSR</sequence>
<dbReference type="eggNOG" id="COG3613">
    <property type="taxonomic scope" value="Bacteria"/>
</dbReference>
<dbReference type="EMBL" id="CP000251">
    <property type="protein sequence ID" value="ABC82100.1"/>
    <property type="molecule type" value="Genomic_DNA"/>
</dbReference>
<dbReference type="InterPro" id="IPR040508">
    <property type="entry name" value="AbiJ_NTD5"/>
</dbReference>
<dbReference type="Pfam" id="PF18865">
    <property type="entry name" value="AbiJ_NTD5"/>
    <property type="match status" value="1"/>
</dbReference>
<dbReference type="HOGENOM" id="CLU_1170269_0_0_7"/>
<dbReference type="KEGG" id="ade:Adeh_2330"/>
<dbReference type="AlphaFoldDB" id="Q2IKC4"/>
<protein>
    <recommendedName>
        <fullName evidence="1">AbiJ N-terminal domain-containing protein</fullName>
    </recommendedName>
</protein>
<reference evidence="2 3" key="1">
    <citation type="submission" date="2006-01" db="EMBL/GenBank/DDBJ databases">
        <title>Complete sequence of Anaeromyxobacter dehalogenans 2CP-C.</title>
        <authorList>
            <consortium name="US DOE Joint Genome Institute"/>
            <person name="Copeland A."/>
            <person name="Lucas S."/>
            <person name="Lapidus A."/>
            <person name="Barry K."/>
            <person name="Detter J.C."/>
            <person name="Glavina T."/>
            <person name="Hammon N."/>
            <person name="Israni S."/>
            <person name="Pitluck S."/>
            <person name="Brettin T."/>
            <person name="Bruce D."/>
            <person name="Han C."/>
            <person name="Tapia R."/>
            <person name="Gilna P."/>
            <person name="Kiss H."/>
            <person name="Schmutz J."/>
            <person name="Larimer F."/>
            <person name="Land M."/>
            <person name="Kyrpides N."/>
            <person name="Anderson I."/>
            <person name="Sanford R.A."/>
            <person name="Ritalahti K.M."/>
            <person name="Thomas H.S."/>
            <person name="Kirby J.R."/>
            <person name="Zhulin I.B."/>
            <person name="Loeffler F.E."/>
            <person name="Richardson P."/>
        </authorList>
    </citation>
    <scope>NUCLEOTIDE SEQUENCE [LARGE SCALE GENOMIC DNA]</scope>
    <source>
        <strain evidence="2 3">2CP-C</strain>
    </source>
</reference>
<evidence type="ECO:0000259" key="1">
    <source>
        <dbReference type="Pfam" id="PF18865"/>
    </source>
</evidence>
<evidence type="ECO:0000313" key="3">
    <source>
        <dbReference type="Proteomes" id="UP000001935"/>
    </source>
</evidence>